<reference evidence="3" key="1">
    <citation type="submission" date="2018-09" db="EMBL/GenBank/DDBJ databases">
        <authorList>
            <person name="Livingstone P.G."/>
            <person name="Whitworth D.E."/>
        </authorList>
    </citation>
    <scope>NUCLEOTIDE SEQUENCE [LARGE SCALE GENOMIC DNA]</scope>
    <source>
        <strain evidence="3">CA051B</strain>
    </source>
</reference>
<feature type="compositionally biased region" description="Pro residues" evidence="1">
    <location>
        <begin position="281"/>
        <end position="292"/>
    </location>
</feature>
<protein>
    <submittedName>
        <fullName evidence="2">Uncharacterized protein</fullName>
    </submittedName>
</protein>
<comment type="caution">
    <text evidence="2">The sequence shown here is derived from an EMBL/GenBank/DDBJ whole genome shotgun (WGS) entry which is preliminary data.</text>
</comment>
<organism evidence="2 3">
    <name type="scientific">Corallococcus llansteffanensis</name>
    <dbReference type="NCBI Taxonomy" id="2316731"/>
    <lineage>
        <taxon>Bacteria</taxon>
        <taxon>Pseudomonadati</taxon>
        <taxon>Myxococcota</taxon>
        <taxon>Myxococcia</taxon>
        <taxon>Myxococcales</taxon>
        <taxon>Cystobacterineae</taxon>
        <taxon>Myxococcaceae</taxon>
        <taxon>Corallococcus</taxon>
    </lineage>
</organism>
<name>A0A3A8PVJ7_9BACT</name>
<dbReference type="EMBL" id="RAWB01000250">
    <property type="protein sequence ID" value="RKH55504.1"/>
    <property type="molecule type" value="Genomic_DNA"/>
</dbReference>
<dbReference type="Proteomes" id="UP000272888">
    <property type="component" value="Unassembled WGS sequence"/>
</dbReference>
<gene>
    <name evidence="2" type="ORF">D7V93_22700</name>
</gene>
<proteinExistence type="predicted"/>
<feature type="region of interest" description="Disordered" evidence="1">
    <location>
        <begin position="256"/>
        <end position="292"/>
    </location>
</feature>
<evidence type="ECO:0000313" key="3">
    <source>
        <dbReference type="Proteomes" id="UP000272888"/>
    </source>
</evidence>
<feature type="region of interest" description="Disordered" evidence="1">
    <location>
        <begin position="1"/>
        <end position="26"/>
    </location>
</feature>
<accession>A0A3A8PVJ7</accession>
<dbReference type="RefSeq" id="WP_120645400.1">
    <property type="nucleotide sequence ID" value="NZ_RAWB01000250.1"/>
</dbReference>
<sequence length="292" mass="32926">MSEKQHTLDDENLPGRHKQAGGVEGGACLNRHIPKVERKNSCSHRWQAYQRARDDSALYNWPAYKPLAKPDGKVATAARTGKKGKLFPSWYAFEIPTPGQLQDKPEGGTWDLDHGDNFQVKCYRPYWHEANHIIPNSSLRKVLVDVGKGMNDPGRISMAIRGRLLNVQYNLNHKVNMILLPMDEAVANTLQLPRHRQTAFLCSHVAYSRNVETQLQDIFKALVKDPIREHKVPQYKDCKDALEALSKRLYEAIKKAGKRGTGSLDEMQDKDFSKPTQSQTPKPPKSGKPPGG</sequence>
<evidence type="ECO:0000256" key="1">
    <source>
        <dbReference type="SAM" id="MobiDB-lite"/>
    </source>
</evidence>
<dbReference type="AlphaFoldDB" id="A0A3A8PVJ7"/>
<evidence type="ECO:0000313" key="2">
    <source>
        <dbReference type="EMBL" id="RKH55504.1"/>
    </source>
</evidence>
<keyword evidence="3" id="KW-1185">Reference proteome</keyword>